<dbReference type="GO" id="GO:0046872">
    <property type="term" value="F:metal ion binding"/>
    <property type="evidence" value="ECO:0007669"/>
    <property type="project" value="UniProtKB-KW"/>
</dbReference>
<comment type="cofactor">
    <cofactor evidence="2">
        <name>Zn(2+)</name>
        <dbReference type="ChEBI" id="CHEBI:29105"/>
    </cofactor>
</comment>
<evidence type="ECO:0000256" key="4">
    <source>
        <dbReference type="ARBA" id="ARBA00006247"/>
    </source>
</evidence>
<dbReference type="InterPro" id="IPR050072">
    <property type="entry name" value="Peptidase_M20A"/>
</dbReference>
<keyword evidence="10" id="KW-0170">Cobalt</keyword>
<keyword evidence="9" id="KW-0862">Zinc</keyword>
<evidence type="ECO:0000313" key="14">
    <source>
        <dbReference type="Proteomes" id="UP000050898"/>
    </source>
</evidence>
<dbReference type="SUPFAM" id="SSF53187">
    <property type="entry name" value="Zn-dependent exopeptidases"/>
    <property type="match status" value="1"/>
</dbReference>
<keyword evidence="14" id="KW-1185">Reference proteome</keyword>
<dbReference type="AlphaFoldDB" id="J0L1F9"/>
<accession>J0L1F9</accession>
<dbReference type="Pfam" id="PF01546">
    <property type="entry name" value="Peptidase_M20"/>
    <property type="match status" value="1"/>
</dbReference>
<evidence type="ECO:0000256" key="11">
    <source>
        <dbReference type="ARBA" id="ARBA00051301"/>
    </source>
</evidence>
<gene>
    <name evidence="13" type="ORF">FD00_GL001910</name>
</gene>
<evidence type="ECO:0000256" key="3">
    <source>
        <dbReference type="ARBA" id="ARBA00005130"/>
    </source>
</evidence>
<evidence type="ECO:0000256" key="2">
    <source>
        <dbReference type="ARBA" id="ARBA00001947"/>
    </source>
</evidence>
<dbReference type="Proteomes" id="UP000050898">
    <property type="component" value="Unassembled WGS sequence"/>
</dbReference>
<evidence type="ECO:0000313" key="13">
    <source>
        <dbReference type="EMBL" id="KRN08753.1"/>
    </source>
</evidence>
<protein>
    <recommendedName>
        <fullName evidence="6">Probable succinyl-diaminopimelate desuccinylase</fullName>
        <ecNumber evidence="5">3.5.1.18</ecNumber>
    </recommendedName>
</protein>
<proteinExistence type="inferred from homology"/>
<evidence type="ECO:0000256" key="9">
    <source>
        <dbReference type="ARBA" id="ARBA00022833"/>
    </source>
</evidence>
<comment type="pathway">
    <text evidence="3">Amino-acid biosynthesis; L-lysine biosynthesis via DAP pathway; LL-2,6-diaminopimelate from (S)-tetrahydrodipicolinate (succinylase route): step 3/3.</text>
</comment>
<evidence type="ECO:0000256" key="5">
    <source>
        <dbReference type="ARBA" id="ARBA00011921"/>
    </source>
</evidence>
<dbReference type="GO" id="GO:0009014">
    <property type="term" value="F:succinyl-diaminopimelate desuccinylase activity"/>
    <property type="evidence" value="ECO:0007669"/>
    <property type="project" value="UniProtKB-EC"/>
</dbReference>
<dbReference type="EMBL" id="AYYH01000051">
    <property type="protein sequence ID" value="KRN08753.1"/>
    <property type="molecule type" value="Genomic_DNA"/>
</dbReference>
<comment type="caution">
    <text evidence="13">The sequence shown here is derived from an EMBL/GenBank/DDBJ whole genome shotgun (WGS) entry which is preliminary data.</text>
</comment>
<name>J0L1F9_9LACO</name>
<organism evidence="13 14">
    <name type="scientific">Liquorilactobacillus mali KCTC 3596 = DSM 20444</name>
    <dbReference type="NCBI Taxonomy" id="1046596"/>
    <lineage>
        <taxon>Bacteria</taxon>
        <taxon>Bacillati</taxon>
        <taxon>Bacillota</taxon>
        <taxon>Bacilli</taxon>
        <taxon>Lactobacillales</taxon>
        <taxon>Lactobacillaceae</taxon>
        <taxon>Liquorilactobacillus</taxon>
    </lineage>
</organism>
<evidence type="ECO:0000256" key="7">
    <source>
        <dbReference type="ARBA" id="ARBA00022723"/>
    </source>
</evidence>
<dbReference type="PATRIC" id="fig|1046596.6.peg.2006"/>
<evidence type="ECO:0000256" key="1">
    <source>
        <dbReference type="ARBA" id="ARBA00001941"/>
    </source>
</evidence>
<evidence type="ECO:0000256" key="8">
    <source>
        <dbReference type="ARBA" id="ARBA00022801"/>
    </source>
</evidence>
<dbReference type="PROSITE" id="PS00759">
    <property type="entry name" value="ARGE_DAPE_CPG2_2"/>
    <property type="match status" value="1"/>
</dbReference>
<dbReference type="SUPFAM" id="SSF55031">
    <property type="entry name" value="Bacterial exopeptidase dimerisation domain"/>
    <property type="match status" value="1"/>
</dbReference>
<dbReference type="InterPro" id="IPR036264">
    <property type="entry name" value="Bact_exopeptidase_dim_dom"/>
</dbReference>
<dbReference type="GeneID" id="98316057"/>
<dbReference type="InterPro" id="IPR001261">
    <property type="entry name" value="ArgE/DapE_CS"/>
</dbReference>
<comment type="similarity">
    <text evidence="4">Belongs to the peptidase M20A family.</text>
</comment>
<dbReference type="RefSeq" id="WP_003687466.1">
    <property type="nucleotide sequence ID" value="NZ_AKKT01000016.1"/>
</dbReference>
<dbReference type="GO" id="GO:0009089">
    <property type="term" value="P:lysine biosynthetic process via diaminopimelate"/>
    <property type="evidence" value="ECO:0007669"/>
    <property type="project" value="UniProtKB-UniPathway"/>
</dbReference>
<dbReference type="EC" id="3.5.1.18" evidence="5"/>
<evidence type="ECO:0000256" key="10">
    <source>
        <dbReference type="ARBA" id="ARBA00023285"/>
    </source>
</evidence>
<dbReference type="Gene3D" id="3.30.70.360">
    <property type="match status" value="1"/>
</dbReference>
<comment type="catalytic activity">
    <reaction evidence="11">
        <text>N-succinyl-(2S,6S)-2,6-diaminopimelate + H2O = (2S,6S)-2,6-diaminopimelate + succinate</text>
        <dbReference type="Rhea" id="RHEA:22608"/>
        <dbReference type="ChEBI" id="CHEBI:15377"/>
        <dbReference type="ChEBI" id="CHEBI:30031"/>
        <dbReference type="ChEBI" id="CHEBI:57609"/>
        <dbReference type="ChEBI" id="CHEBI:58087"/>
        <dbReference type="EC" id="3.5.1.18"/>
    </reaction>
</comment>
<dbReference type="CDD" id="cd08659">
    <property type="entry name" value="M20_ArgE_DapE-like"/>
    <property type="match status" value="1"/>
</dbReference>
<keyword evidence="8" id="KW-0378">Hydrolase</keyword>
<dbReference type="UniPathway" id="UPA00034">
    <property type="reaction ID" value="UER00021"/>
</dbReference>
<reference evidence="13 14" key="1">
    <citation type="journal article" date="2015" name="Genome Announc.">
        <title>Expanding the biotechnology potential of lactobacilli through comparative genomics of 213 strains and associated genera.</title>
        <authorList>
            <person name="Sun Z."/>
            <person name="Harris H.M."/>
            <person name="McCann A."/>
            <person name="Guo C."/>
            <person name="Argimon S."/>
            <person name="Zhang W."/>
            <person name="Yang X."/>
            <person name="Jeffery I.B."/>
            <person name="Cooney J.C."/>
            <person name="Kagawa T.F."/>
            <person name="Liu W."/>
            <person name="Song Y."/>
            <person name="Salvetti E."/>
            <person name="Wrobel A."/>
            <person name="Rasinkangas P."/>
            <person name="Parkhill J."/>
            <person name="Rea M.C."/>
            <person name="O'Sullivan O."/>
            <person name="Ritari J."/>
            <person name="Douillard F.P."/>
            <person name="Paul Ross R."/>
            <person name="Yang R."/>
            <person name="Briner A.E."/>
            <person name="Felis G.E."/>
            <person name="de Vos W.M."/>
            <person name="Barrangou R."/>
            <person name="Klaenhammer T.R."/>
            <person name="Caufield P.W."/>
            <person name="Cui Y."/>
            <person name="Zhang H."/>
            <person name="O'Toole P.W."/>
        </authorList>
    </citation>
    <scope>NUCLEOTIDE SEQUENCE [LARGE SCALE GENOMIC DNA]</scope>
    <source>
        <strain evidence="13 14">DSM 20444</strain>
    </source>
</reference>
<dbReference type="Pfam" id="PF07687">
    <property type="entry name" value="M20_dimer"/>
    <property type="match status" value="1"/>
</dbReference>
<dbReference type="NCBIfam" id="TIGR01910">
    <property type="entry name" value="DapE-ArgE"/>
    <property type="match status" value="1"/>
</dbReference>
<dbReference type="Gene3D" id="3.40.630.10">
    <property type="entry name" value="Zn peptidases"/>
    <property type="match status" value="2"/>
</dbReference>
<dbReference type="PANTHER" id="PTHR43808">
    <property type="entry name" value="ACETYLORNITHINE DEACETYLASE"/>
    <property type="match status" value="1"/>
</dbReference>
<comment type="cofactor">
    <cofactor evidence="1">
        <name>Co(2+)</name>
        <dbReference type="ChEBI" id="CHEBI:48828"/>
    </cofactor>
</comment>
<dbReference type="InterPro" id="IPR002933">
    <property type="entry name" value="Peptidase_M20"/>
</dbReference>
<feature type="domain" description="Peptidase M20 dimerisation" evidence="12">
    <location>
        <begin position="173"/>
        <end position="281"/>
    </location>
</feature>
<evidence type="ECO:0000259" key="12">
    <source>
        <dbReference type="Pfam" id="PF07687"/>
    </source>
</evidence>
<sequence>MDNKFWDSESIRILRTLVETRSYTSEKNELVISKKLFKVLKDIGCEVEVNNIASNRANVIARVKGNGRGGNIVLNTHMDVVPSGNGWGNFDPNKLTIQGNRAYGRGTVDAKGPLTSMIMAIEYIILNNIKLNNDITLIAVADEEGASLGARLLPKIKANFAVVGEATNKTIAVSHRGSLRPIISVKGLAAHSATPSLGVNAIICMSKLIENLDKFNKNVLSVRKHKFSGSPTLIPTIINGGIKESMVPDYCEVVIDRRLIPGEDKDTAVKEINEVINETLPLTDPKCEMSIDRFLETTGDPSEISTKNLVLVPAKKAIEDVYGSVEFSGLDCNCDMSHFMSEGITTFVYGPGNFKMAHQPNEYIELNELINGMNVYKNIILNADRQYINS</sequence>
<keyword evidence="7" id="KW-0479">Metal-binding</keyword>
<evidence type="ECO:0000256" key="6">
    <source>
        <dbReference type="ARBA" id="ARBA00016853"/>
    </source>
</evidence>
<dbReference type="InterPro" id="IPR010182">
    <property type="entry name" value="ArgE/DapE"/>
</dbReference>
<dbReference type="InterPro" id="IPR011650">
    <property type="entry name" value="Peptidase_M20_dimer"/>
</dbReference>
<dbReference type="OrthoDB" id="9792335at2"/>